<sequence length="121" mass="13906">MTVIMTDENFNKLVSEALADLPLYFRKKMDNVQIVVEDWPSEEIAKGRLLLGLYQGIPKPKRGINYSMVLPDKITIYKRPIEFISRGDENAIKNLVIDTVRHEIAHHFGISDARLLELKAK</sequence>
<evidence type="ECO:0008006" key="3">
    <source>
        <dbReference type="Google" id="ProtNLM"/>
    </source>
</evidence>
<dbReference type="AlphaFoldDB" id="A0A1F5FYF5"/>
<dbReference type="InterPro" id="IPR010428">
    <property type="entry name" value="Zincin_1"/>
</dbReference>
<accession>A0A1F5FYF5</accession>
<name>A0A1F5FYF5_9BACT</name>
<organism evidence="1 2">
    <name type="scientific">Candidatus Curtissbacteria bacterium RBG_13_40_7</name>
    <dbReference type="NCBI Taxonomy" id="1797706"/>
    <lineage>
        <taxon>Bacteria</taxon>
        <taxon>Candidatus Curtissiibacteriota</taxon>
    </lineage>
</organism>
<dbReference type="EMBL" id="MFAU01000016">
    <property type="protein sequence ID" value="OGD84631.1"/>
    <property type="molecule type" value="Genomic_DNA"/>
</dbReference>
<gene>
    <name evidence="1" type="ORF">A2165_02240</name>
</gene>
<evidence type="ECO:0000313" key="1">
    <source>
        <dbReference type="EMBL" id="OGD84631.1"/>
    </source>
</evidence>
<proteinExistence type="predicted"/>
<comment type="caution">
    <text evidence="1">The sequence shown here is derived from an EMBL/GenBank/DDBJ whole genome shotgun (WGS) entry which is preliminary data.</text>
</comment>
<dbReference type="CDD" id="cd12952">
    <property type="entry name" value="MMP_ACEL2062"/>
    <property type="match status" value="1"/>
</dbReference>
<dbReference type="InterPro" id="IPR038555">
    <property type="entry name" value="Zincin_1_sf"/>
</dbReference>
<dbReference type="Gene3D" id="3.30.2010.20">
    <property type="match status" value="1"/>
</dbReference>
<reference evidence="1 2" key="1">
    <citation type="journal article" date="2016" name="Nat. Commun.">
        <title>Thousands of microbial genomes shed light on interconnected biogeochemical processes in an aquifer system.</title>
        <authorList>
            <person name="Anantharaman K."/>
            <person name="Brown C.T."/>
            <person name="Hug L.A."/>
            <person name="Sharon I."/>
            <person name="Castelle C.J."/>
            <person name="Probst A.J."/>
            <person name="Thomas B.C."/>
            <person name="Singh A."/>
            <person name="Wilkins M.J."/>
            <person name="Karaoz U."/>
            <person name="Brodie E.L."/>
            <person name="Williams K.H."/>
            <person name="Hubbard S.S."/>
            <person name="Banfield J.F."/>
        </authorList>
    </citation>
    <scope>NUCLEOTIDE SEQUENCE [LARGE SCALE GENOMIC DNA]</scope>
</reference>
<dbReference type="Proteomes" id="UP000179252">
    <property type="component" value="Unassembled WGS sequence"/>
</dbReference>
<evidence type="ECO:0000313" key="2">
    <source>
        <dbReference type="Proteomes" id="UP000179252"/>
    </source>
</evidence>
<dbReference type="SUPFAM" id="SSF55486">
    <property type="entry name" value="Metalloproteases ('zincins'), catalytic domain"/>
    <property type="match status" value="1"/>
</dbReference>
<protein>
    <recommendedName>
        <fullName evidence="3">Metallopeptidase family protein</fullName>
    </recommendedName>
</protein>
<dbReference type="Pfam" id="PF06262">
    <property type="entry name" value="Zincin_1"/>
    <property type="match status" value="1"/>
</dbReference>